<keyword evidence="2" id="KW-0812">Transmembrane</keyword>
<keyword evidence="2" id="KW-1133">Transmembrane helix</keyword>
<proteinExistence type="predicted"/>
<dbReference type="RefSeq" id="WP_371636141.1">
    <property type="nucleotide sequence ID" value="NZ_CP108062.1"/>
</dbReference>
<feature type="region of interest" description="Disordered" evidence="1">
    <location>
        <begin position="85"/>
        <end position="110"/>
    </location>
</feature>
<keyword evidence="4" id="KW-1185">Reference proteome</keyword>
<name>A0ABZ1LEB4_9ACTN</name>
<organism evidence="3 4">
    <name type="scientific">Streptomyces zaomyceticus</name>
    <dbReference type="NCBI Taxonomy" id="68286"/>
    <lineage>
        <taxon>Bacteria</taxon>
        <taxon>Bacillati</taxon>
        <taxon>Actinomycetota</taxon>
        <taxon>Actinomycetes</taxon>
        <taxon>Kitasatosporales</taxon>
        <taxon>Streptomycetaceae</taxon>
        <taxon>Streptomyces</taxon>
    </lineage>
</organism>
<reference evidence="3 4" key="1">
    <citation type="submission" date="2022-10" db="EMBL/GenBank/DDBJ databases">
        <title>The complete genomes of actinobacterial strains from the NBC collection.</title>
        <authorList>
            <person name="Joergensen T.S."/>
            <person name="Alvarez Arevalo M."/>
            <person name="Sterndorff E.B."/>
            <person name="Faurdal D."/>
            <person name="Vuksanovic O."/>
            <person name="Mourched A.-S."/>
            <person name="Charusanti P."/>
            <person name="Shaw S."/>
            <person name="Blin K."/>
            <person name="Weber T."/>
        </authorList>
    </citation>
    <scope>NUCLEOTIDE SEQUENCE [LARGE SCALE GENOMIC DNA]</scope>
    <source>
        <strain evidence="3 4">NBC_00123</strain>
    </source>
</reference>
<feature type="compositionally biased region" description="Polar residues" evidence="1">
    <location>
        <begin position="85"/>
        <end position="101"/>
    </location>
</feature>
<sequence length="432" mass="45145">MPQNEGSQHDGAPHEGFEDELGAVLRSTGEGFSVDGRRELVAGGLTRGRRRLVRRRLAVTGGALALAAVGIGGVYGGSLIGPSGKATTASVAGTPTPGSEKSTSDTKLPGQAQIPVKHIAAVIESNTPAGQWQFENLDAKGHAALGIYDDGNGKAAVSVGLYRSAGGDGEAGAGQVECPSKVHVAFDRCASERLPGGDRLMVIQGYEYPDRREETKNWRAVLLTKDGFLIDASEYNAPAQKGAAISRDNPPFTATQLKALVTAEAWRRLLVKLPGDPKAEAAPGAHQAPDPGPAIQPTLRSLLPKGLQVKDKGGDHGYGFMVVDDGKGKSLLEINVQPNMAGAAGQLFAGGDVTTLPDGRKVKLTQQPGEKGGAGVVWWTVDTMTPEGFRVVVSAFNAGTQREAATRAEPALTMEQLKAIALSPKWQKPTTK</sequence>
<evidence type="ECO:0000313" key="4">
    <source>
        <dbReference type="Proteomes" id="UP001622594"/>
    </source>
</evidence>
<gene>
    <name evidence="3" type="ORF">OG814_21660</name>
</gene>
<protein>
    <submittedName>
        <fullName evidence="3">Uncharacterized protein</fullName>
    </submittedName>
</protein>
<accession>A0ABZ1LEB4</accession>
<dbReference type="EMBL" id="CP108188">
    <property type="protein sequence ID" value="WTR71703.1"/>
    <property type="molecule type" value="Genomic_DNA"/>
</dbReference>
<evidence type="ECO:0000256" key="1">
    <source>
        <dbReference type="SAM" id="MobiDB-lite"/>
    </source>
</evidence>
<feature type="transmembrane region" description="Helical" evidence="2">
    <location>
        <begin position="57"/>
        <end position="77"/>
    </location>
</feature>
<keyword evidence="2" id="KW-0472">Membrane</keyword>
<evidence type="ECO:0000313" key="3">
    <source>
        <dbReference type="EMBL" id="WTR71703.1"/>
    </source>
</evidence>
<evidence type="ECO:0000256" key="2">
    <source>
        <dbReference type="SAM" id="Phobius"/>
    </source>
</evidence>
<dbReference type="Proteomes" id="UP001622594">
    <property type="component" value="Chromosome"/>
</dbReference>